<keyword evidence="8" id="KW-1185">Reference proteome</keyword>
<dbReference type="AlphaFoldDB" id="A0A6M0RFP0"/>
<keyword evidence="3" id="KW-0238">DNA-binding</keyword>
<comment type="similarity">
    <text evidence="1">Belongs to the transposase 11 family.</text>
</comment>
<dbReference type="InterPro" id="IPR047952">
    <property type="entry name" value="Transpos_IS4"/>
</dbReference>
<accession>A0A6M0RFP0</accession>
<gene>
    <name evidence="7" type="ORF">DXZ20_05060</name>
</gene>
<proteinExistence type="inferred from homology"/>
<organism evidence="7 8">
    <name type="scientific">Adonisia turfae CCMR0081</name>
    <dbReference type="NCBI Taxonomy" id="2292702"/>
    <lineage>
        <taxon>Bacteria</taxon>
        <taxon>Bacillati</taxon>
        <taxon>Cyanobacteriota</taxon>
        <taxon>Adonisia</taxon>
        <taxon>Adonisia turfae</taxon>
    </lineage>
</organism>
<evidence type="ECO:0000313" key="8">
    <source>
        <dbReference type="Proteomes" id="UP000481033"/>
    </source>
</evidence>
<feature type="domain" description="Transposase IS4-like" evidence="5">
    <location>
        <begin position="121"/>
        <end position="329"/>
    </location>
</feature>
<dbReference type="InterPro" id="IPR025399">
    <property type="entry name" value="DUF4372"/>
</dbReference>
<dbReference type="PANTHER" id="PTHR33258">
    <property type="entry name" value="TRANSPOSASE INSL FOR INSERTION SEQUENCE ELEMENT IS186A-RELATED"/>
    <property type="match status" value="1"/>
</dbReference>
<dbReference type="NCBIfam" id="NF033592">
    <property type="entry name" value="transpos_IS4_1"/>
    <property type="match status" value="1"/>
</dbReference>
<dbReference type="GO" id="GO:0004803">
    <property type="term" value="F:transposase activity"/>
    <property type="evidence" value="ECO:0007669"/>
    <property type="project" value="InterPro"/>
</dbReference>
<evidence type="ECO:0000256" key="2">
    <source>
        <dbReference type="ARBA" id="ARBA00022578"/>
    </source>
</evidence>
<dbReference type="Pfam" id="PF14294">
    <property type="entry name" value="DUF4372"/>
    <property type="match status" value="1"/>
</dbReference>
<dbReference type="SUPFAM" id="SSF53098">
    <property type="entry name" value="Ribonuclease H-like"/>
    <property type="match status" value="1"/>
</dbReference>
<evidence type="ECO:0000256" key="1">
    <source>
        <dbReference type="ARBA" id="ARBA00010075"/>
    </source>
</evidence>
<comment type="caution">
    <text evidence="7">The sequence shown here is derived from an EMBL/GenBank/DDBJ whole genome shotgun (WGS) entry which is preliminary data.</text>
</comment>
<dbReference type="PANTHER" id="PTHR33258:SF1">
    <property type="entry name" value="TRANSPOSASE INSL FOR INSERTION SEQUENCE ELEMENT IS186A-RELATED"/>
    <property type="match status" value="1"/>
</dbReference>
<dbReference type="Proteomes" id="UP000481033">
    <property type="component" value="Unassembled WGS sequence"/>
</dbReference>
<dbReference type="GO" id="GO:0003677">
    <property type="term" value="F:DNA binding"/>
    <property type="evidence" value="ECO:0007669"/>
    <property type="project" value="UniProtKB-KW"/>
</dbReference>
<evidence type="ECO:0000259" key="6">
    <source>
        <dbReference type="Pfam" id="PF14294"/>
    </source>
</evidence>
<evidence type="ECO:0000256" key="4">
    <source>
        <dbReference type="ARBA" id="ARBA00023172"/>
    </source>
</evidence>
<sequence length="383" mass="43914">MAHHNTVFSQLLKLVSRHEFETLAKQHHEGQKLRRMSRWSQFVALSLAQLSGRSSLRDIVSNLSAQAARLYHLGAGNVTRSTLSRVNESQPYTLYEALFHKLLSRCHGVAPKHGFRFGNKLYSLDSTTIDLCLSVFPWAKFRRTKGAVKVHIGLDHDGLLPSFVSITDGKKHDVTIGRVLEFPADSIVVMDRAYTDYSWFNALNDKGIFFVTRQKRNATYRIIERREIIKSKGLTCDQTIVITGTKAKACPVPLRRIGFRDPDTGKHYAFLTNNFHLAAKTIADIYKSRWQIELFFKCIKQNLKIKSFVGTSKNAVMTQIWIAMCAYLLLAWIKFSSQIDRSLQQMIRLLQLNLFERRELLPLLRGDPPEQLNNTIHPQLCLL</sequence>
<evidence type="ECO:0000256" key="3">
    <source>
        <dbReference type="ARBA" id="ARBA00023125"/>
    </source>
</evidence>
<dbReference type="GO" id="GO:0006313">
    <property type="term" value="P:DNA transposition"/>
    <property type="evidence" value="ECO:0007669"/>
    <property type="project" value="InterPro"/>
</dbReference>
<evidence type="ECO:0000313" key="7">
    <source>
        <dbReference type="EMBL" id="NEZ55056.1"/>
    </source>
</evidence>
<dbReference type="InterPro" id="IPR012337">
    <property type="entry name" value="RNaseH-like_sf"/>
</dbReference>
<keyword evidence="4" id="KW-0233">DNA recombination</keyword>
<name>A0A6M0RFP0_9CYAN</name>
<evidence type="ECO:0000259" key="5">
    <source>
        <dbReference type="Pfam" id="PF01609"/>
    </source>
</evidence>
<dbReference type="RefSeq" id="WP_163696818.1">
    <property type="nucleotide sequence ID" value="NZ_QXHD01000004.1"/>
</dbReference>
<dbReference type="Gene3D" id="3.90.350.10">
    <property type="entry name" value="Transposase Inhibitor Protein From Tn5, Chain A, domain 1"/>
    <property type="match status" value="1"/>
</dbReference>
<reference evidence="7 8" key="1">
    <citation type="journal article" date="2020" name="Microb. Ecol.">
        <title>Ecogenomics of the Marine Benthic Filamentous Cyanobacterium Adonisia.</title>
        <authorList>
            <person name="Walter J.M."/>
            <person name="Coutinho F.H."/>
            <person name="Leomil L."/>
            <person name="Hargreaves P.I."/>
            <person name="Campeao M.E."/>
            <person name="Vieira V.V."/>
            <person name="Silva B.S."/>
            <person name="Fistarol G.O."/>
            <person name="Salomon P.S."/>
            <person name="Sawabe T."/>
            <person name="Mino S."/>
            <person name="Hosokawa M."/>
            <person name="Miyashita H."/>
            <person name="Maruyama F."/>
            <person name="van Verk M.C."/>
            <person name="Dutilh B.E."/>
            <person name="Thompson C.C."/>
            <person name="Thompson F.L."/>
        </authorList>
    </citation>
    <scope>NUCLEOTIDE SEQUENCE [LARGE SCALE GENOMIC DNA]</scope>
    <source>
        <strain evidence="7 8">CCMR0081</strain>
    </source>
</reference>
<dbReference type="InterPro" id="IPR002559">
    <property type="entry name" value="Transposase_11"/>
</dbReference>
<dbReference type="EMBL" id="QXHD01000004">
    <property type="protein sequence ID" value="NEZ55056.1"/>
    <property type="molecule type" value="Genomic_DNA"/>
</dbReference>
<protein>
    <submittedName>
        <fullName evidence="7">IS4 family transposase</fullName>
    </submittedName>
</protein>
<keyword evidence="2" id="KW-0815">Transposition</keyword>
<feature type="domain" description="DUF4372" evidence="6">
    <location>
        <begin position="3"/>
        <end position="75"/>
    </location>
</feature>
<dbReference type="Pfam" id="PF01609">
    <property type="entry name" value="DDE_Tnp_1"/>
    <property type="match status" value="1"/>
</dbReference>